<dbReference type="InterPro" id="IPR026444">
    <property type="entry name" value="Secre_tail"/>
</dbReference>
<gene>
    <name evidence="2" type="ORF">IPO85_07720</name>
</gene>
<reference evidence="2 3" key="1">
    <citation type="submission" date="2020-10" db="EMBL/GenBank/DDBJ databases">
        <title>Connecting structure to function with the recovery of over 1000 high-quality activated sludge metagenome-assembled genomes encoding full-length rRNA genes using long-read sequencing.</title>
        <authorList>
            <person name="Singleton C.M."/>
            <person name="Petriglieri F."/>
            <person name="Kristensen J.M."/>
            <person name="Kirkegaard R.H."/>
            <person name="Michaelsen T.Y."/>
            <person name="Andersen M.H."/>
            <person name="Karst S.M."/>
            <person name="Dueholm M.S."/>
            <person name="Nielsen P.H."/>
            <person name="Albertsen M."/>
        </authorList>
    </citation>
    <scope>NUCLEOTIDE SEQUENCE [LARGE SCALE GENOMIC DNA]</scope>
    <source>
        <strain evidence="2">Ribe_18-Q3-R11-54_BAT3C.373</strain>
    </source>
</reference>
<keyword evidence="1" id="KW-0732">Signal</keyword>
<name>A0A9D7XE95_9BACT</name>
<dbReference type="EMBL" id="JADKFW010000004">
    <property type="protein sequence ID" value="MBK9717386.1"/>
    <property type="molecule type" value="Genomic_DNA"/>
</dbReference>
<evidence type="ECO:0000313" key="2">
    <source>
        <dbReference type="EMBL" id="MBK9717386.1"/>
    </source>
</evidence>
<dbReference type="NCBIfam" id="TIGR04183">
    <property type="entry name" value="Por_Secre_tail"/>
    <property type="match status" value="1"/>
</dbReference>
<dbReference type="SUPFAM" id="SSF63829">
    <property type="entry name" value="Calcium-dependent phosphotriesterase"/>
    <property type="match status" value="1"/>
</dbReference>
<dbReference type="AlphaFoldDB" id="A0A9D7XE95"/>
<proteinExistence type="predicted"/>
<organism evidence="2 3">
    <name type="scientific">Candidatus Defluviibacterium haderslevense</name>
    <dbReference type="NCBI Taxonomy" id="2981993"/>
    <lineage>
        <taxon>Bacteria</taxon>
        <taxon>Pseudomonadati</taxon>
        <taxon>Bacteroidota</taxon>
        <taxon>Saprospiria</taxon>
        <taxon>Saprospirales</taxon>
        <taxon>Saprospiraceae</taxon>
        <taxon>Candidatus Defluviibacterium</taxon>
    </lineage>
</organism>
<evidence type="ECO:0000256" key="1">
    <source>
        <dbReference type="SAM" id="SignalP"/>
    </source>
</evidence>
<accession>A0A9D7XE95</accession>
<sequence length="544" mass="62186">MNLKLIILLTICSNYLIAQGGFANTYVLKFNDQMDINYWPNYIKSLSIKDDKIYTFIKATDTSNFNGNNIYGTGFGIFDLNGKLLSYDYIPYQGEHNYFYPEDMITYDYRTFYTSIYLEPNHDAILKYNAESGVTQFFSIYNSLCHDDTCSIRFGDMAQDVNGHLIIAYDIRVPVPSDPFANQVQLVKMDTSGNIMWTKILGGITKDYASNSCESVSVDNEGNYYVGVKYTDYFKFFETILYKLDSNGNILGKYTSVYKLMTGNVFDMVHNEDGSISLLSQWCKNDSKFAYFDIQAPAITILNKDLSLRKTFLIGDYLHSSLNAEKLLKANHSTDLVAIFNRFYNFNYLKYDSLTNHLDTIKSSALKATFVRVSLNGDSIWQRKYTVREGKVNHWTDAEESHVYDLKALPDGTGYIMGGYSYRDNAYEVLGEAYYAPLLIRVDNDGCIIPGCNLVNSNKDVIHPQISYRVWPSPFSDNITIQHDANQVLFYKIYDLTGKLMCDYVLSENGENIIIRAGHWPANLYILQVSDELGNLSIKNLVKQ</sequence>
<protein>
    <submittedName>
        <fullName evidence="2">T9SS type A sorting domain-containing protein</fullName>
    </submittedName>
</protein>
<comment type="caution">
    <text evidence="2">The sequence shown here is derived from an EMBL/GenBank/DDBJ whole genome shotgun (WGS) entry which is preliminary data.</text>
</comment>
<dbReference type="Proteomes" id="UP000808349">
    <property type="component" value="Unassembled WGS sequence"/>
</dbReference>
<evidence type="ECO:0000313" key="3">
    <source>
        <dbReference type="Proteomes" id="UP000808349"/>
    </source>
</evidence>
<feature type="chain" id="PRO_5039329576" evidence="1">
    <location>
        <begin position="19"/>
        <end position="544"/>
    </location>
</feature>
<feature type="signal peptide" evidence="1">
    <location>
        <begin position="1"/>
        <end position="18"/>
    </location>
</feature>